<dbReference type="Pfam" id="PF10348">
    <property type="entry name" value="DUF2427"/>
    <property type="match status" value="1"/>
</dbReference>
<keyword evidence="2" id="KW-1133">Transmembrane helix</keyword>
<feature type="chain" id="PRO_5019408279" description="Cytochrome b561 domain-containing protein" evidence="3">
    <location>
        <begin position="28"/>
        <end position="493"/>
    </location>
</feature>
<feature type="domain" description="DUF2427" evidence="4">
    <location>
        <begin position="58"/>
        <end position="153"/>
    </location>
</feature>
<dbReference type="PANTHER" id="PTHR31685">
    <property type="entry name" value="INTEGRAL MEMBRANE PROTEIN (AFU_ORTHOLOGUE AFUA_6G12730)-RELATED"/>
    <property type="match status" value="1"/>
</dbReference>
<feature type="transmembrane region" description="Helical" evidence="2">
    <location>
        <begin position="398"/>
        <end position="420"/>
    </location>
</feature>
<accession>A0A433QY01</accession>
<dbReference type="Gene3D" id="1.20.120.1770">
    <property type="match status" value="1"/>
</dbReference>
<feature type="domain" description="Protein YTP1-like C-terminal" evidence="5">
    <location>
        <begin position="181"/>
        <end position="416"/>
    </location>
</feature>
<keyword evidence="7" id="KW-1185">Reference proteome</keyword>
<dbReference type="CDD" id="cd08760">
    <property type="entry name" value="Cyt_b561_FRRS1_like"/>
    <property type="match status" value="1"/>
</dbReference>
<evidence type="ECO:0008006" key="8">
    <source>
        <dbReference type="Google" id="ProtNLM"/>
    </source>
</evidence>
<feature type="signal peptide" evidence="3">
    <location>
        <begin position="1"/>
        <end position="27"/>
    </location>
</feature>
<dbReference type="Proteomes" id="UP000274822">
    <property type="component" value="Unassembled WGS sequence"/>
</dbReference>
<dbReference type="Pfam" id="PF10355">
    <property type="entry name" value="Ytp1"/>
    <property type="match status" value="1"/>
</dbReference>
<evidence type="ECO:0000256" key="1">
    <source>
        <dbReference type="SAM" id="MobiDB-lite"/>
    </source>
</evidence>
<evidence type="ECO:0000256" key="3">
    <source>
        <dbReference type="SAM" id="SignalP"/>
    </source>
</evidence>
<feature type="transmembrane region" description="Helical" evidence="2">
    <location>
        <begin position="361"/>
        <end position="378"/>
    </location>
</feature>
<gene>
    <name evidence="6" type="ORF">BC938DRAFT_479321</name>
</gene>
<dbReference type="AlphaFoldDB" id="A0A433QY01"/>
<proteinExistence type="predicted"/>
<protein>
    <recommendedName>
        <fullName evidence="8">Cytochrome b561 domain-containing protein</fullName>
    </recommendedName>
</protein>
<keyword evidence="2" id="KW-0472">Membrane</keyword>
<feature type="transmembrane region" description="Helical" evidence="2">
    <location>
        <begin position="131"/>
        <end position="150"/>
    </location>
</feature>
<feature type="transmembrane region" description="Helical" evidence="2">
    <location>
        <begin position="270"/>
        <end position="290"/>
    </location>
</feature>
<organism evidence="6 7">
    <name type="scientific">Jimgerdemannia flammicorona</name>
    <dbReference type="NCBI Taxonomy" id="994334"/>
    <lineage>
        <taxon>Eukaryota</taxon>
        <taxon>Fungi</taxon>
        <taxon>Fungi incertae sedis</taxon>
        <taxon>Mucoromycota</taxon>
        <taxon>Mucoromycotina</taxon>
        <taxon>Endogonomycetes</taxon>
        <taxon>Endogonales</taxon>
        <taxon>Endogonaceae</taxon>
        <taxon>Jimgerdemannia</taxon>
    </lineage>
</organism>
<feature type="transmembrane region" description="Helical" evidence="2">
    <location>
        <begin position="68"/>
        <end position="91"/>
    </location>
</feature>
<reference evidence="6 7" key="1">
    <citation type="journal article" date="2018" name="New Phytol.">
        <title>Phylogenomics of Endogonaceae and evolution of mycorrhizas within Mucoromycota.</title>
        <authorList>
            <person name="Chang Y."/>
            <person name="Desiro A."/>
            <person name="Na H."/>
            <person name="Sandor L."/>
            <person name="Lipzen A."/>
            <person name="Clum A."/>
            <person name="Barry K."/>
            <person name="Grigoriev I.V."/>
            <person name="Martin F.M."/>
            <person name="Stajich J.E."/>
            <person name="Smith M.E."/>
            <person name="Bonito G."/>
            <person name="Spatafora J.W."/>
        </authorList>
    </citation>
    <scope>NUCLEOTIDE SEQUENCE [LARGE SCALE GENOMIC DNA]</scope>
    <source>
        <strain evidence="6 7">AD002</strain>
    </source>
</reference>
<feature type="transmembrane region" description="Helical" evidence="2">
    <location>
        <begin position="98"/>
        <end position="119"/>
    </location>
</feature>
<evidence type="ECO:0000259" key="5">
    <source>
        <dbReference type="Pfam" id="PF10355"/>
    </source>
</evidence>
<feature type="transmembrane region" description="Helical" evidence="2">
    <location>
        <begin position="171"/>
        <end position="193"/>
    </location>
</feature>
<sequence>MPLIPTSRALLISLLLHLLLFVCPILAQEEDHDEMGDHEQKGGHDHHNLPAETWISSAVTDDPLDSVMWLHILVQCLAFGILYPFGMVLGLARSRWHVPVQTLATVLLAMGYFLAHAHHGRNFEPHNAHRGFAYVVIWTLAGQIAAGVYLKLHWTHGMHMRIRRVIVAAHGWVGVMVPVLGYTQMVLGVIASVGFCYGEMTGQCLAHFIMGSSFAGYGIIMILMLRVGGPWLRHRGRSQEWYDSWAIMLWGIVNTFTEHRWGTPWNHGDYQHTSLGILWWAGGAVGIWLARNRQRNVIPSLVIMFTGIAMVGHAQHGATSSMSGVIHSYFGYSLGTAAVTRVIEIAFVWKEGVDRINPWQHLPPVMLIMAGFLFMASTEEQLRILVNGDVDITSYANVIVSAAFLVFLYAHVLITLWQTLTGYVDAGAKRMNGFQLLETEDEEEGAEGEMAERAGLMGSVNGNGNGHAGRRSGRKAAGEDYELGKMEGVEDDD</sequence>
<feature type="transmembrane region" description="Helical" evidence="2">
    <location>
        <begin position="205"/>
        <end position="229"/>
    </location>
</feature>
<keyword evidence="3" id="KW-0732">Signal</keyword>
<evidence type="ECO:0000259" key="4">
    <source>
        <dbReference type="Pfam" id="PF10348"/>
    </source>
</evidence>
<evidence type="ECO:0000313" key="7">
    <source>
        <dbReference type="Proteomes" id="UP000274822"/>
    </source>
</evidence>
<dbReference type="InterPro" id="IPR018825">
    <property type="entry name" value="DUF2427"/>
</dbReference>
<evidence type="ECO:0000256" key="2">
    <source>
        <dbReference type="SAM" id="Phobius"/>
    </source>
</evidence>
<feature type="transmembrane region" description="Helical" evidence="2">
    <location>
        <begin position="241"/>
        <end position="258"/>
    </location>
</feature>
<keyword evidence="2" id="KW-0812">Transmembrane</keyword>
<feature type="transmembrane region" description="Helical" evidence="2">
    <location>
        <begin position="297"/>
        <end position="317"/>
    </location>
</feature>
<dbReference type="EMBL" id="RBNJ01000381">
    <property type="protein sequence ID" value="RUS34658.1"/>
    <property type="molecule type" value="Genomic_DNA"/>
</dbReference>
<evidence type="ECO:0000313" key="6">
    <source>
        <dbReference type="EMBL" id="RUS34658.1"/>
    </source>
</evidence>
<dbReference type="InterPro" id="IPR018827">
    <property type="entry name" value="YTP1_C"/>
</dbReference>
<comment type="caution">
    <text evidence="6">The sequence shown here is derived from an EMBL/GenBank/DDBJ whole genome shotgun (WGS) entry which is preliminary data.</text>
</comment>
<feature type="region of interest" description="Disordered" evidence="1">
    <location>
        <begin position="456"/>
        <end position="493"/>
    </location>
</feature>
<feature type="transmembrane region" description="Helical" evidence="2">
    <location>
        <begin position="329"/>
        <end position="349"/>
    </location>
</feature>
<name>A0A433QY01_9FUNG</name>
<feature type="compositionally biased region" description="Basic and acidic residues" evidence="1">
    <location>
        <begin position="476"/>
        <end position="493"/>
    </location>
</feature>
<dbReference type="PANTHER" id="PTHR31685:SF2">
    <property type="entry name" value="PROTEIN YTP1"/>
    <property type="match status" value="1"/>
</dbReference>